<evidence type="ECO:0000313" key="1">
    <source>
        <dbReference type="EMBL" id="EME79158.1"/>
    </source>
</evidence>
<accession>M3APX0</accession>
<evidence type="ECO:0000313" key="2">
    <source>
        <dbReference type="Proteomes" id="UP000016932"/>
    </source>
</evidence>
<organism evidence="1 2">
    <name type="scientific">Pseudocercospora fijiensis (strain CIRAD86)</name>
    <name type="common">Black leaf streak disease fungus</name>
    <name type="synonym">Mycosphaerella fijiensis</name>
    <dbReference type="NCBI Taxonomy" id="383855"/>
    <lineage>
        <taxon>Eukaryota</taxon>
        <taxon>Fungi</taxon>
        <taxon>Dikarya</taxon>
        <taxon>Ascomycota</taxon>
        <taxon>Pezizomycotina</taxon>
        <taxon>Dothideomycetes</taxon>
        <taxon>Dothideomycetidae</taxon>
        <taxon>Mycosphaerellales</taxon>
        <taxon>Mycosphaerellaceae</taxon>
        <taxon>Pseudocercospora</taxon>
    </lineage>
</organism>
<dbReference type="AlphaFoldDB" id="M3APX0"/>
<dbReference type="Proteomes" id="UP000016932">
    <property type="component" value="Unassembled WGS sequence"/>
</dbReference>
<protein>
    <submittedName>
        <fullName evidence="1">Uncharacterized protein</fullName>
    </submittedName>
</protein>
<proteinExistence type="predicted"/>
<dbReference type="EMBL" id="KB446562">
    <property type="protein sequence ID" value="EME79158.1"/>
    <property type="molecule type" value="Genomic_DNA"/>
</dbReference>
<sequence>MCALSSWKFSLTIRPPWAQERTFCPFHVYYKLSTRDIVRSVVNVQFRSSCTAMQRLSLRCCAEISFHTSKRAAASHHAYI</sequence>
<dbReference type="HOGENOM" id="CLU_2590767_0_0_1"/>
<dbReference type="RefSeq" id="XP_007929951.1">
    <property type="nucleotide sequence ID" value="XM_007931760.1"/>
</dbReference>
<dbReference type="GeneID" id="19337630"/>
<dbReference type="KEGG" id="pfj:MYCFIDRAFT_212151"/>
<reference evidence="1 2" key="1">
    <citation type="journal article" date="2012" name="PLoS Pathog.">
        <title>Diverse lifestyles and strategies of plant pathogenesis encoded in the genomes of eighteen Dothideomycetes fungi.</title>
        <authorList>
            <person name="Ohm R.A."/>
            <person name="Feau N."/>
            <person name="Henrissat B."/>
            <person name="Schoch C.L."/>
            <person name="Horwitz B.A."/>
            <person name="Barry K.W."/>
            <person name="Condon B.J."/>
            <person name="Copeland A.C."/>
            <person name="Dhillon B."/>
            <person name="Glaser F."/>
            <person name="Hesse C.N."/>
            <person name="Kosti I."/>
            <person name="LaButti K."/>
            <person name="Lindquist E.A."/>
            <person name="Lucas S."/>
            <person name="Salamov A.A."/>
            <person name="Bradshaw R.E."/>
            <person name="Ciuffetti L."/>
            <person name="Hamelin R.C."/>
            <person name="Kema G.H.J."/>
            <person name="Lawrence C."/>
            <person name="Scott J.A."/>
            <person name="Spatafora J.W."/>
            <person name="Turgeon B.G."/>
            <person name="de Wit P.J.G.M."/>
            <person name="Zhong S."/>
            <person name="Goodwin S.B."/>
            <person name="Grigoriev I.V."/>
        </authorList>
    </citation>
    <scope>NUCLEOTIDE SEQUENCE [LARGE SCALE GENOMIC DNA]</scope>
    <source>
        <strain evidence="1 2">CIRAD86</strain>
    </source>
</reference>
<name>M3APX0_PSEFD</name>
<gene>
    <name evidence="1" type="ORF">MYCFIDRAFT_212151</name>
</gene>
<dbReference type="VEuPathDB" id="FungiDB:MYCFIDRAFT_212151"/>
<keyword evidence="2" id="KW-1185">Reference proteome</keyword>